<sequence precursor="true">MAKRLMILLGIIGLLLTANTMVATAAENRGPTGLQAAKMQKELEDMLVCQDSCGMLVSACENSTAEYMRGIIKQKMAEGRSKEEILAYFVSIYGEQVLAAPPAKGFNITAWVTPFIFVLAGGILIYTVVDKWVFTNRLEEDDSEMESSELQEEKLELYQDKLQEELRKRW</sequence>
<feature type="signal peptide" evidence="7">
    <location>
        <begin position="1"/>
        <end position="25"/>
    </location>
</feature>
<comment type="function">
    <text evidence="7">Possible subunit of a heme lyase.</text>
</comment>
<feature type="transmembrane region" description="Helical" evidence="7">
    <location>
        <begin position="108"/>
        <end position="129"/>
    </location>
</feature>
<keyword evidence="4 7" id="KW-0732">Signal</keyword>
<keyword evidence="7" id="KW-1133">Transmembrane helix</keyword>
<gene>
    <name evidence="9" type="ORF">Tfer_0796</name>
</gene>
<feature type="chain" id="PRO_5005568595" description="Cytochrome c-type biogenesis protein" evidence="7">
    <location>
        <begin position="26"/>
        <end position="170"/>
    </location>
</feature>
<evidence type="ECO:0000256" key="6">
    <source>
        <dbReference type="ARBA" id="ARBA00023004"/>
    </source>
</evidence>
<keyword evidence="7" id="KW-0812">Transmembrane</keyword>
<keyword evidence="7" id="KW-0472">Membrane</keyword>
<evidence type="ECO:0000256" key="4">
    <source>
        <dbReference type="ARBA" id="ARBA00022729"/>
    </source>
</evidence>
<dbReference type="RefSeq" id="WP_052216957.1">
    <property type="nucleotide sequence ID" value="NZ_LGTE01000003.1"/>
</dbReference>
<dbReference type="GO" id="GO:0017004">
    <property type="term" value="P:cytochrome complex assembly"/>
    <property type="evidence" value="ECO:0007669"/>
    <property type="project" value="UniProtKB-KW"/>
</dbReference>
<dbReference type="InterPro" id="IPR005616">
    <property type="entry name" value="CcmH/CycL/Ccl2/NrfF_N"/>
</dbReference>
<dbReference type="GO" id="GO:0046872">
    <property type="term" value="F:metal ion binding"/>
    <property type="evidence" value="ECO:0007669"/>
    <property type="project" value="UniProtKB-KW"/>
</dbReference>
<keyword evidence="6 7" id="KW-0408">Iron</keyword>
<dbReference type="AlphaFoldDB" id="A0A0L6W4V6"/>
<feature type="domain" description="CcmH/CycL/Ccl2/NrfF N-terminal" evidence="8">
    <location>
        <begin position="21"/>
        <end position="151"/>
    </location>
</feature>
<keyword evidence="2 7" id="KW-0349">Heme</keyword>
<dbReference type="PANTHER" id="PTHR47870">
    <property type="entry name" value="CYTOCHROME C-TYPE BIOGENESIS PROTEIN CCMH"/>
    <property type="match status" value="1"/>
</dbReference>
<evidence type="ECO:0000313" key="9">
    <source>
        <dbReference type="EMBL" id="KNZ70612.1"/>
    </source>
</evidence>
<protein>
    <recommendedName>
        <fullName evidence="7">Cytochrome c-type biogenesis protein</fullName>
    </recommendedName>
</protein>
<evidence type="ECO:0000256" key="7">
    <source>
        <dbReference type="RuleBase" id="RU364112"/>
    </source>
</evidence>
<proteinExistence type="inferred from homology"/>
<dbReference type="GO" id="GO:0005886">
    <property type="term" value="C:plasma membrane"/>
    <property type="evidence" value="ECO:0007669"/>
    <property type="project" value="TreeGrafter"/>
</dbReference>
<dbReference type="Proteomes" id="UP000037175">
    <property type="component" value="Unassembled WGS sequence"/>
</dbReference>
<dbReference type="Pfam" id="PF03918">
    <property type="entry name" value="CcmH"/>
    <property type="match status" value="1"/>
</dbReference>
<keyword evidence="5" id="KW-0201">Cytochrome c-type biogenesis</keyword>
<comment type="similarity">
    <text evidence="1 7">Belongs to the CcmH/CycL/Ccl2/NrfF family.</text>
</comment>
<keyword evidence="10" id="KW-1185">Reference proteome</keyword>
<dbReference type="PANTHER" id="PTHR47870:SF1">
    <property type="entry name" value="CYTOCHROME C-TYPE BIOGENESIS PROTEIN CCMH"/>
    <property type="match status" value="1"/>
</dbReference>
<name>A0A0L6W4V6_9FIRM</name>
<evidence type="ECO:0000256" key="3">
    <source>
        <dbReference type="ARBA" id="ARBA00022723"/>
    </source>
</evidence>
<comment type="caution">
    <text evidence="9">The sequence shown here is derived from an EMBL/GenBank/DDBJ whole genome shotgun (WGS) entry which is preliminary data.</text>
</comment>
<keyword evidence="3 7" id="KW-0479">Metal-binding</keyword>
<reference evidence="10" key="1">
    <citation type="submission" date="2015-07" db="EMBL/GenBank/DDBJ databases">
        <title>Complete Genome of Thermincola ferriacetica strain Z-0001T.</title>
        <authorList>
            <person name="Lusk B."/>
            <person name="Badalamenti J.P."/>
            <person name="Parameswaran P."/>
            <person name="Bond D.R."/>
            <person name="Torres C.I."/>
        </authorList>
    </citation>
    <scope>NUCLEOTIDE SEQUENCE [LARGE SCALE GENOMIC DNA]</scope>
    <source>
        <strain evidence="10">Z-0001</strain>
    </source>
</reference>
<dbReference type="EMBL" id="LGTE01000003">
    <property type="protein sequence ID" value="KNZ70612.1"/>
    <property type="molecule type" value="Genomic_DNA"/>
</dbReference>
<dbReference type="InterPro" id="IPR038297">
    <property type="entry name" value="CcmH/CycL/NrfF/Ccl2_sf"/>
</dbReference>
<evidence type="ECO:0000256" key="5">
    <source>
        <dbReference type="ARBA" id="ARBA00022748"/>
    </source>
</evidence>
<evidence type="ECO:0000259" key="8">
    <source>
        <dbReference type="Pfam" id="PF03918"/>
    </source>
</evidence>
<evidence type="ECO:0000256" key="1">
    <source>
        <dbReference type="ARBA" id="ARBA00010342"/>
    </source>
</evidence>
<accession>A0A0L6W4V6</accession>
<dbReference type="InterPro" id="IPR051263">
    <property type="entry name" value="C-type_cytochrome_biogenesis"/>
</dbReference>
<organism evidence="9 10">
    <name type="scientific">Thermincola ferriacetica</name>
    <dbReference type="NCBI Taxonomy" id="281456"/>
    <lineage>
        <taxon>Bacteria</taxon>
        <taxon>Bacillati</taxon>
        <taxon>Bacillota</taxon>
        <taxon>Clostridia</taxon>
        <taxon>Eubacteriales</taxon>
        <taxon>Thermincolaceae</taxon>
        <taxon>Thermincola</taxon>
    </lineage>
</organism>
<dbReference type="Gene3D" id="1.10.8.640">
    <property type="entry name" value="Cytochrome C biogenesis protein"/>
    <property type="match status" value="1"/>
</dbReference>
<dbReference type="CDD" id="cd16378">
    <property type="entry name" value="CcmH_N"/>
    <property type="match status" value="1"/>
</dbReference>
<evidence type="ECO:0000313" key="10">
    <source>
        <dbReference type="Proteomes" id="UP000037175"/>
    </source>
</evidence>
<evidence type="ECO:0000256" key="2">
    <source>
        <dbReference type="ARBA" id="ARBA00022617"/>
    </source>
</evidence>